<accession>A0A109MSD0</accession>
<dbReference type="Pfam" id="PF03610">
    <property type="entry name" value="EIIA-man"/>
    <property type="match status" value="1"/>
</dbReference>
<sequence>MNRAIILVSHGNLASAMKECVELITGKQKRLYALNMGADEAFDSFSSRLGISVDQLRVRYKEIILLADIKGGSPCNASTLQVLKDEAVQVIAGFHLGLVIECCLSPASPRELIANASQSISHINSAIIRES</sequence>
<dbReference type="PROSITE" id="PS51096">
    <property type="entry name" value="PTS_EIIA_TYPE_4"/>
    <property type="match status" value="1"/>
</dbReference>
<dbReference type="GO" id="GO:0009401">
    <property type="term" value="P:phosphoenolpyruvate-dependent sugar phosphotransferase system"/>
    <property type="evidence" value="ECO:0007669"/>
    <property type="project" value="InterPro"/>
</dbReference>
<dbReference type="RefSeq" id="WP_061144203.1">
    <property type="nucleotide sequence ID" value="NZ_LNNH01000055.1"/>
</dbReference>
<evidence type="ECO:0000259" key="2">
    <source>
        <dbReference type="PROSITE" id="PS51096"/>
    </source>
</evidence>
<reference evidence="3 4" key="1">
    <citation type="submission" date="2015-11" db="EMBL/GenBank/DDBJ databases">
        <title>Genome Sequence of Bacillus simplex strain VanAntwerpen2.</title>
        <authorList>
            <person name="Couger M.B."/>
        </authorList>
    </citation>
    <scope>NUCLEOTIDE SEQUENCE [LARGE SCALE GENOMIC DNA]</scope>
    <source>
        <strain evidence="3 4">VanAntwerpen02</strain>
    </source>
</reference>
<dbReference type="InterPro" id="IPR004701">
    <property type="entry name" value="PTS_EIIA_man-typ"/>
</dbReference>
<dbReference type="GO" id="GO:0016740">
    <property type="term" value="F:transferase activity"/>
    <property type="evidence" value="ECO:0007669"/>
    <property type="project" value="UniProtKB-KW"/>
</dbReference>
<dbReference type="InterPro" id="IPR036662">
    <property type="entry name" value="PTS_EIIA_man-typ_sf"/>
</dbReference>
<gene>
    <name evidence="3" type="ORF">AS888_01615</name>
</gene>
<comment type="caution">
    <text evidence="3">The sequence shown here is derived from an EMBL/GenBank/DDBJ whole genome shotgun (WGS) entry which is preliminary data.</text>
</comment>
<organism evidence="3 4">
    <name type="scientific">Peribacillus simplex</name>
    <dbReference type="NCBI Taxonomy" id="1478"/>
    <lineage>
        <taxon>Bacteria</taxon>
        <taxon>Bacillati</taxon>
        <taxon>Bacillota</taxon>
        <taxon>Bacilli</taxon>
        <taxon>Bacillales</taxon>
        <taxon>Bacillaceae</taxon>
        <taxon>Peribacillus</taxon>
    </lineage>
</organism>
<dbReference type="EMBL" id="LNNH01000055">
    <property type="protein sequence ID" value="KWW11260.1"/>
    <property type="molecule type" value="Genomic_DNA"/>
</dbReference>
<name>A0A109MSD0_9BACI</name>
<dbReference type="PANTHER" id="PTHR33799:SF1">
    <property type="entry name" value="PTS SYSTEM MANNOSE-SPECIFIC EIIAB COMPONENT-RELATED"/>
    <property type="match status" value="1"/>
</dbReference>
<dbReference type="Gene3D" id="3.40.50.510">
    <property type="entry name" value="Phosphotransferase system, mannose-type IIA component"/>
    <property type="match status" value="1"/>
</dbReference>
<dbReference type="GO" id="GO:0016020">
    <property type="term" value="C:membrane"/>
    <property type="evidence" value="ECO:0007669"/>
    <property type="project" value="InterPro"/>
</dbReference>
<keyword evidence="1" id="KW-0808">Transferase</keyword>
<proteinExistence type="predicted"/>
<evidence type="ECO:0000313" key="3">
    <source>
        <dbReference type="EMBL" id="KWW11260.1"/>
    </source>
</evidence>
<dbReference type="InterPro" id="IPR051471">
    <property type="entry name" value="Bacterial_PTS_sugar_comp"/>
</dbReference>
<dbReference type="SUPFAM" id="SSF53062">
    <property type="entry name" value="PTS system fructose IIA component-like"/>
    <property type="match status" value="1"/>
</dbReference>
<keyword evidence="4" id="KW-1185">Reference proteome</keyword>
<feature type="domain" description="PTS EIIA type-4" evidence="2">
    <location>
        <begin position="2"/>
        <end position="131"/>
    </location>
</feature>
<dbReference type="Proteomes" id="UP000064189">
    <property type="component" value="Unassembled WGS sequence"/>
</dbReference>
<dbReference type="AlphaFoldDB" id="A0A109MSD0"/>
<evidence type="ECO:0000256" key="1">
    <source>
        <dbReference type="ARBA" id="ARBA00022679"/>
    </source>
</evidence>
<dbReference type="PANTHER" id="PTHR33799">
    <property type="entry name" value="PTS PERMEASE-RELATED-RELATED"/>
    <property type="match status" value="1"/>
</dbReference>
<evidence type="ECO:0000313" key="4">
    <source>
        <dbReference type="Proteomes" id="UP000064189"/>
    </source>
</evidence>
<protein>
    <recommendedName>
        <fullName evidence="2">PTS EIIA type-4 domain-containing protein</fullName>
    </recommendedName>
</protein>